<keyword evidence="1" id="KW-0175">Coiled coil</keyword>
<gene>
    <name evidence="2" type="ORF">NCTC12000_02648</name>
</gene>
<sequence length="181" mass="21318">MKCIRKAMETEEDRVKHTNIKRFKELHHQKERQLQEEEEYNRLFNQLRDEIIAHPKSLKEEVELNYIFSEGAKPELIELLKDYKNEFGKEPMPHQGGFALSFNSKEEAVDFFKSQSEKGRAFDMYNARIDHRVYSDGKGVFVHGTNAEVMDYLKNKEKYDVGKDGALAKIDNREHGMSMQK</sequence>
<evidence type="ECO:0000313" key="2">
    <source>
        <dbReference type="EMBL" id="STX80632.1"/>
    </source>
</evidence>
<feature type="coiled-coil region" evidence="1">
    <location>
        <begin position="20"/>
        <end position="50"/>
    </location>
</feature>
<dbReference type="EMBL" id="UGOL01000001">
    <property type="protein sequence ID" value="STX80632.1"/>
    <property type="molecule type" value="Genomic_DNA"/>
</dbReference>
<reference evidence="2 3" key="1">
    <citation type="submission" date="2018-06" db="EMBL/GenBank/DDBJ databases">
        <authorList>
            <consortium name="Pathogen Informatics"/>
            <person name="Doyle S."/>
        </authorList>
    </citation>
    <scope>NUCLEOTIDE SEQUENCE [LARGE SCALE GENOMIC DNA]</scope>
    <source>
        <strain evidence="2 3">NCTC12000</strain>
    </source>
</reference>
<dbReference type="Proteomes" id="UP000254631">
    <property type="component" value="Unassembled WGS sequence"/>
</dbReference>
<organism evidence="2 3">
    <name type="scientific">Legionella pneumophila</name>
    <dbReference type="NCBI Taxonomy" id="446"/>
    <lineage>
        <taxon>Bacteria</taxon>
        <taxon>Pseudomonadati</taxon>
        <taxon>Pseudomonadota</taxon>
        <taxon>Gammaproteobacteria</taxon>
        <taxon>Legionellales</taxon>
        <taxon>Legionellaceae</taxon>
        <taxon>Legionella</taxon>
    </lineage>
</organism>
<accession>A0A378KBN6</accession>
<dbReference type="AlphaFoldDB" id="A0A378KBN6"/>
<name>A0A378KBN6_LEGPN</name>
<proteinExistence type="predicted"/>
<evidence type="ECO:0000256" key="1">
    <source>
        <dbReference type="SAM" id="Coils"/>
    </source>
</evidence>
<protein>
    <submittedName>
        <fullName evidence="2">Uncharacterized protein</fullName>
    </submittedName>
</protein>
<evidence type="ECO:0000313" key="3">
    <source>
        <dbReference type="Proteomes" id="UP000254631"/>
    </source>
</evidence>